<dbReference type="RefSeq" id="WP_161744609.1">
    <property type="nucleotide sequence ID" value="NZ_JAAAMV010000017.1"/>
</dbReference>
<organism evidence="1 2">
    <name type="scientific">Paenibacillus glycinis</name>
    <dbReference type="NCBI Taxonomy" id="2697035"/>
    <lineage>
        <taxon>Bacteria</taxon>
        <taxon>Bacillati</taxon>
        <taxon>Bacillota</taxon>
        <taxon>Bacilli</taxon>
        <taxon>Bacillales</taxon>
        <taxon>Paenibacillaceae</taxon>
        <taxon>Paenibacillus</taxon>
    </lineage>
</organism>
<gene>
    <name evidence="1" type="ORF">GT019_18160</name>
</gene>
<keyword evidence="2" id="KW-1185">Reference proteome</keyword>
<proteinExistence type="predicted"/>
<evidence type="ECO:0000313" key="1">
    <source>
        <dbReference type="EMBL" id="NBD25800.1"/>
    </source>
</evidence>
<dbReference type="SUPFAM" id="SSF53335">
    <property type="entry name" value="S-adenosyl-L-methionine-dependent methyltransferases"/>
    <property type="match status" value="1"/>
</dbReference>
<protein>
    <submittedName>
        <fullName evidence="1">Methyltransferase domain-containing protein</fullName>
    </submittedName>
</protein>
<dbReference type="GO" id="GO:0032259">
    <property type="term" value="P:methylation"/>
    <property type="evidence" value="ECO:0007669"/>
    <property type="project" value="UniProtKB-KW"/>
</dbReference>
<dbReference type="InterPro" id="IPR029063">
    <property type="entry name" value="SAM-dependent_MTases_sf"/>
</dbReference>
<keyword evidence="1" id="KW-0489">Methyltransferase</keyword>
<keyword evidence="1" id="KW-0808">Transferase</keyword>
<evidence type="ECO:0000313" key="2">
    <source>
        <dbReference type="Proteomes" id="UP000665561"/>
    </source>
</evidence>
<reference evidence="1 2" key="1">
    <citation type="submission" date="2020-01" db="EMBL/GenBank/DDBJ databases">
        <title>Paenibacillus soybeanensis sp. nov. isolated from the nodules of soybean (Glycine max(L.) Merr).</title>
        <authorList>
            <person name="Wang H."/>
        </authorList>
    </citation>
    <scope>NUCLEOTIDE SEQUENCE [LARGE SCALE GENOMIC DNA]</scope>
    <source>
        <strain evidence="1 2">T1</strain>
    </source>
</reference>
<accession>A0ABW9XSZ6</accession>
<dbReference type="GO" id="GO:0008168">
    <property type="term" value="F:methyltransferase activity"/>
    <property type="evidence" value="ECO:0007669"/>
    <property type="project" value="UniProtKB-KW"/>
</dbReference>
<dbReference type="Proteomes" id="UP000665561">
    <property type="component" value="Unassembled WGS sequence"/>
</dbReference>
<comment type="caution">
    <text evidence="1">The sequence shown here is derived from an EMBL/GenBank/DDBJ whole genome shotgun (WGS) entry which is preliminary data.</text>
</comment>
<dbReference type="EMBL" id="JAAAMV010000017">
    <property type="protein sequence ID" value="NBD25800.1"/>
    <property type="molecule type" value="Genomic_DNA"/>
</dbReference>
<sequence length="200" mass="22723">MGFDYMAYWENNYKGGGTSGSGSIGELAAFKADVVNKLVAQYGIRRVMEFGCGDGHQLSLMQYPQYLGLDISPSAIRLCAEKYAVDGSKSFMLYRPGMFVNRGFVEADLTVCLDVLYHITDEDDYRATLRDLFSPRPRVVVLYTRLTRDNAPQVIETIQDRDVFHYLAAIQDYYVEEVIPQRHKELSSADFIILRRTSDG</sequence>
<dbReference type="Pfam" id="PF13489">
    <property type="entry name" value="Methyltransf_23"/>
    <property type="match status" value="1"/>
</dbReference>
<dbReference type="Gene3D" id="3.40.50.150">
    <property type="entry name" value="Vaccinia Virus protein VP39"/>
    <property type="match status" value="1"/>
</dbReference>
<name>A0ABW9XSZ6_9BACL</name>